<gene>
    <name evidence="1" type="ORF">G2W53_008952</name>
</gene>
<name>A0A834WXH6_9FABA</name>
<dbReference type="Proteomes" id="UP000634136">
    <property type="component" value="Unassembled WGS sequence"/>
</dbReference>
<evidence type="ECO:0000313" key="1">
    <source>
        <dbReference type="EMBL" id="KAF7834093.1"/>
    </source>
</evidence>
<reference evidence="1" key="1">
    <citation type="submission" date="2020-09" db="EMBL/GenBank/DDBJ databases">
        <title>Genome-Enabled Discovery of Anthraquinone Biosynthesis in Senna tora.</title>
        <authorList>
            <person name="Kang S.-H."/>
            <person name="Pandey R.P."/>
            <person name="Lee C.-M."/>
            <person name="Sim J.-S."/>
            <person name="Jeong J.-T."/>
            <person name="Choi B.-S."/>
            <person name="Jung M."/>
            <person name="Ginzburg D."/>
            <person name="Zhao K."/>
            <person name="Won S.Y."/>
            <person name="Oh T.-J."/>
            <person name="Yu Y."/>
            <person name="Kim N.-H."/>
            <person name="Lee O.R."/>
            <person name="Lee T.-H."/>
            <person name="Bashyal P."/>
            <person name="Kim T.-S."/>
            <person name="Lee W.-H."/>
            <person name="Kawkins C."/>
            <person name="Kim C.-K."/>
            <person name="Kim J.S."/>
            <person name="Ahn B.O."/>
            <person name="Rhee S.Y."/>
            <person name="Sohng J.K."/>
        </authorList>
    </citation>
    <scope>NUCLEOTIDE SEQUENCE</scope>
    <source>
        <tissue evidence="1">Leaf</tissue>
    </source>
</reference>
<protein>
    <submittedName>
        <fullName evidence="1">Uncharacterized protein</fullName>
    </submittedName>
</protein>
<comment type="caution">
    <text evidence="1">The sequence shown here is derived from an EMBL/GenBank/DDBJ whole genome shotgun (WGS) entry which is preliminary data.</text>
</comment>
<evidence type="ECO:0000313" key="2">
    <source>
        <dbReference type="Proteomes" id="UP000634136"/>
    </source>
</evidence>
<proteinExistence type="predicted"/>
<dbReference type="EMBL" id="JAAIUW010000004">
    <property type="protein sequence ID" value="KAF7834093.1"/>
    <property type="molecule type" value="Genomic_DNA"/>
</dbReference>
<organism evidence="1 2">
    <name type="scientific">Senna tora</name>
    <dbReference type="NCBI Taxonomy" id="362788"/>
    <lineage>
        <taxon>Eukaryota</taxon>
        <taxon>Viridiplantae</taxon>
        <taxon>Streptophyta</taxon>
        <taxon>Embryophyta</taxon>
        <taxon>Tracheophyta</taxon>
        <taxon>Spermatophyta</taxon>
        <taxon>Magnoliopsida</taxon>
        <taxon>eudicotyledons</taxon>
        <taxon>Gunneridae</taxon>
        <taxon>Pentapetalae</taxon>
        <taxon>rosids</taxon>
        <taxon>fabids</taxon>
        <taxon>Fabales</taxon>
        <taxon>Fabaceae</taxon>
        <taxon>Caesalpinioideae</taxon>
        <taxon>Cassia clade</taxon>
        <taxon>Senna</taxon>
    </lineage>
</organism>
<dbReference type="AlphaFoldDB" id="A0A834WXH6"/>
<keyword evidence="2" id="KW-1185">Reference proteome</keyword>
<accession>A0A834WXH6</accession>
<sequence>MGGTSRFRNQSAILRFEWEGRGKGEEAGFVMGKGMIGGKIDKEIGGMESECLNESSGC</sequence>